<dbReference type="EMBL" id="AP025739">
    <property type="protein sequence ID" value="BDI32243.1"/>
    <property type="molecule type" value="Genomic_DNA"/>
</dbReference>
<feature type="region of interest" description="Disordered" evidence="1">
    <location>
        <begin position="1"/>
        <end position="23"/>
    </location>
</feature>
<dbReference type="KEGG" id="ccot:CCAX7_42940"/>
<evidence type="ECO:0000313" key="2">
    <source>
        <dbReference type="EMBL" id="BDI32243.1"/>
    </source>
</evidence>
<keyword evidence="3" id="KW-1185">Reference proteome</keyword>
<sequence length="152" mass="16616">MPPDHRDLLRQTAEKVDTGTEASETSRAFVVFNTTRAPLTGTAVFHAEMSWPRGADLPPIAVTEMAGRPVPRVVGDVLRSEDERGRPDRERIAFDIRFAVTDVPANGWKTYLAWFTEDPAPPNAADLPEAETGLIAIETTRHGGDFPASGTF</sequence>
<feature type="compositionally biased region" description="Basic and acidic residues" evidence="1">
    <location>
        <begin position="1"/>
        <end position="18"/>
    </location>
</feature>
<accession>A0A402CXL6</accession>
<organism evidence="2 3">
    <name type="scientific">Capsulimonas corticalis</name>
    <dbReference type="NCBI Taxonomy" id="2219043"/>
    <lineage>
        <taxon>Bacteria</taxon>
        <taxon>Bacillati</taxon>
        <taxon>Armatimonadota</taxon>
        <taxon>Armatimonadia</taxon>
        <taxon>Capsulimonadales</taxon>
        <taxon>Capsulimonadaceae</taxon>
        <taxon>Capsulimonas</taxon>
    </lineage>
</organism>
<dbReference type="AlphaFoldDB" id="A0A402CXL6"/>
<gene>
    <name evidence="2" type="ORF">CCAX7_42940</name>
</gene>
<name>A0A402CXL6_9BACT</name>
<proteinExistence type="predicted"/>
<reference evidence="2 3" key="1">
    <citation type="journal article" date="2019" name="Int. J. Syst. Evol. Microbiol.">
        <title>Capsulimonas corticalis gen. nov., sp. nov., an aerobic capsulated bacterium, of a novel bacterial order, Capsulimonadales ord. nov., of the class Armatimonadia of the phylum Armatimonadetes.</title>
        <authorList>
            <person name="Li J."/>
            <person name="Kudo C."/>
            <person name="Tonouchi A."/>
        </authorList>
    </citation>
    <scope>NUCLEOTIDE SEQUENCE [LARGE SCALE GENOMIC DNA]</scope>
    <source>
        <strain evidence="2 3">AX-7</strain>
    </source>
</reference>
<evidence type="ECO:0000256" key="1">
    <source>
        <dbReference type="SAM" id="MobiDB-lite"/>
    </source>
</evidence>
<evidence type="ECO:0000313" key="3">
    <source>
        <dbReference type="Proteomes" id="UP000287394"/>
    </source>
</evidence>
<protein>
    <submittedName>
        <fullName evidence="2">Uncharacterized protein</fullName>
    </submittedName>
</protein>
<dbReference type="RefSeq" id="WP_119322065.1">
    <property type="nucleotide sequence ID" value="NZ_AP025739.1"/>
</dbReference>
<dbReference type="Proteomes" id="UP000287394">
    <property type="component" value="Chromosome"/>
</dbReference>